<accession>A0A1I8FNR7</accession>
<keyword evidence="2" id="KW-1185">Reference proteome</keyword>
<evidence type="ECO:0000313" key="2">
    <source>
        <dbReference type="Proteomes" id="UP000095280"/>
    </source>
</evidence>
<sequence>RAIDCVIRGALIGRRSCEAAHRILERRLQGQACWSQPGTWYRQLLRSASLPCATCCPVLQPLARCQPDGTTKPGFEWYLTVKCLRNLRAVAARCDSEAGLLRLYRELRPQLQPAAVHGCHRRQRGDKNPYLSLASSAGAQRSPTSSAAGRLREADEDEEEAAAGLRQAAPHSPAPADGFLRRPVADNWQRGLRQRGRSAAVVMPADRDRRGSADRRCYDRRGKPDDELERAAARWSLRALNRRLKLLRGVCGPWLKLAEESWMPRLKMKTAMSSLVSLAQQLRFRQHQSSRSAVRMAEPGQAQLLLTLRGYQQSLDAAVSAMQRLRMSGQQSSDNDPTLHSLNFSVSAWCLSACICRLLARLLHLRQPCSSLALWSPVRIHPQPNCIVGYNADSADGIGETPLVRDAAKTEVPAAQPTLHAHRRLHALLSPVTHWLSAVLGAACVSRDPSPVQKLFASFGPDVSAFLTDSLNHTEQQQQHGGPDSSLQALHSAGLEIEAFRVALTKCAEASGLEAEAGTVRALMLQSCLCSACSLARLIWSARLLIGHLRKTNSIQREVRTSVRGHNRDVRHQIEQRIRTRALGNSLAAGSGQTEPDPAAAKSFNLAARVLEQEVNKWADQENWAVKIVRDIGLRLVTIMLKDCRTRTPRTRPLRRCFASPNSLVMGVELPAFHISIRRSPNAPPSRSLLPSVQLSVLTKTLNSMRDLRRKQRQLLCFAAWKPAASAGIDYLDDELTAMDSVGAPGCSAGHLLVWRGCRRTRRSRPAQKDLSELGLRRVGTQRQEGQAETETAPSLWICLRMGRAMSLSSRICGFTAWVNLRLQHSDLMLSKNVLMDLMSGMYLEKSDRISHGQRFKTWATPLIA</sequence>
<evidence type="ECO:0000256" key="1">
    <source>
        <dbReference type="SAM" id="MobiDB-lite"/>
    </source>
</evidence>
<name>A0A1I8FNR7_9PLAT</name>
<feature type="compositionally biased region" description="Polar residues" evidence="1">
    <location>
        <begin position="133"/>
        <end position="146"/>
    </location>
</feature>
<organism evidence="2 3">
    <name type="scientific">Macrostomum lignano</name>
    <dbReference type="NCBI Taxonomy" id="282301"/>
    <lineage>
        <taxon>Eukaryota</taxon>
        <taxon>Metazoa</taxon>
        <taxon>Spiralia</taxon>
        <taxon>Lophotrochozoa</taxon>
        <taxon>Platyhelminthes</taxon>
        <taxon>Rhabditophora</taxon>
        <taxon>Macrostomorpha</taxon>
        <taxon>Macrostomida</taxon>
        <taxon>Macrostomidae</taxon>
        <taxon>Macrostomum</taxon>
    </lineage>
</organism>
<protein>
    <submittedName>
        <fullName evidence="3">HECT domain-containing protein</fullName>
    </submittedName>
</protein>
<feature type="compositionally biased region" description="Basic and acidic residues" evidence="1">
    <location>
        <begin position="205"/>
        <end position="218"/>
    </location>
</feature>
<dbReference type="Proteomes" id="UP000095280">
    <property type="component" value="Unplaced"/>
</dbReference>
<feature type="region of interest" description="Disordered" evidence="1">
    <location>
        <begin position="130"/>
        <end position="218"/>
    </location>
</feature>
<proteinExistence type="predicted"/>
<dbReference type="AlphaFoldDB" id="A0A1I8FNR7"/>
<dbReference type="WBParaSite" id="maker-unitig_42371-snap-gene-0.2-mRNA-1">
    <property type="protein sequence ID" value="maker-unitig_42371-snap-gene-0.2-mRNA-1"/>
    <property type="gene ID" value="maker-unitig_42371-snap-gene-0.2"/>
</dbReference>
<reference evidence="3" key="1">
    <citation type="submission" date="2016-11" db="UniProtKB">
        <authorList>
            <consortium name="WormBaseParasite"/>
        </authorList>
    </citation>
    <scope>IDENTIFICATION</scope>
</reference>
<evidence type="ECO:0000313" key="3">
    <source>
        <dbReference type="WBParaSite" id="maker-unitig_42371-snap-gene-0.2-mRNA-1"/>
    </source>
</evidence>